<keyword evidence="2" id="KW-0328">Glycosyltransferase</keyword>
<accession>A0ABV6SML3</accession>
<dbReference type="InterPro" id="IPR001173">
    <property type="entry name" value="Glyco_trans_2-like"/>
</dbReference>
<dbReference type="PANTHER" id="PTHR22916:SF3">
    <property type="entry name" value="UDP-GLCNAC:BETAGAL BETA-1,3-N-ACETYLGLUCOSAMINYLTRANSFERASE-LIKE PROTEIN 1"/>
    <property type="match status" value="1"/>
</dbReference>
<dbReference type="SUPFAM" id="SSF53448">
    <property type="entry name" value="Nucleotide-diphospho-sugar transferases"/>
    <property type="match status" value="1"/>
</dbReference>
<dbReference type="RefSeq" id="WP_376947194.1">
    <property type="nucleotide sequence ID" value="NZ_CP171449.1"/>
</dbReference>
<keyword evidence="3" id="KW-1185">Reference proteome</keyword>
<reference evidence="2 3" key="1">
    <citation type="submission" date="2024-09" db="EMBL/GenBank/DDBJ databases">
        <authorList>
            <person name="Sun Q."/>
            <person name="Mori K."/>
        </authorList>
    </citation>
    <scope>NUCLEOTIDE SEQUENCE [LARGE SCALE GENOMIC DNA]</scope>
    <source>
        <strain evidence="2 3">NCAIM B.01794</strain>
    </source>
</reference>
<feature type="domain" description="Glycosyltransferase 2-like" evidence="1">
    <location>
        <begin position="7"/>
        <end position="179"/>
    </location>
</feature>
<proteinExistence type="predicted"/>
<protein>
    <submittedName>
        <fullName evidence="2">Glycosyltransferase</fullName>
        <ecNumber evidence="2">2.4.-.-</ecNumber>
    </submittedName>
</protein>
<dbReference type="Pfam" id="PF00535">
    <property type="entry name" value="Glycos_transf_2"/>
    <property type="match status" value="1"/>
</dbReference>
<dbReference type="Proteomes" id="UP001589891">
    <property type="component" value="Unassembled WGS sequence"/>
</dbReference>
<comment type="caution">
    <text evidence="2">The sequence shown here is derived from an EMBL/GenBank/DDBJ whole genome shotgun (WGS) entry which is preliminary data.</text>
</comment>
<dbReference type="EC" id="2.4.-.-" evidence="2"/>
<dbReference type="CDD" id="cd00761">
    <property type="entry name" value="Glyco_tranf_GTA_type"/>
    <property type="match status" value="1"/>
</dbReference>
<organism evidence="2 3">
    <name type="scientific">Azorhizophilus paspali</name>
    <name type="common">Azotobacter paspali</name>
    <dbReference type="NCBI Taxonomy" id="69963"/>
    <lineage>
        <taxon>Bacteria</taxon>
        <taxon>Pseudomonadati</taxon>
        <taxon>Pseudomonadota</taxon>
        <taxon>Gammaproteobacteria</taxon>
        <taxon>Pseudomonadales</taxon>
        <taxon>Pseudomonadaceae</taxon>
        <taxon>Azorhizophilus</taxon>
    </lineage>
</organism>
<gene>
    <name evidence="2" type="ORF">ACFFGX_14845</name>
</gene>
<name>A0ABV6SML3_AZOPA</name>
<dbReference type="GO" id="GO:0016757">
    <property type="term" value="F:glycosyltransferase activity"/>
    <property type="evidence" value="ECO:0007669"/>
    <property type="project" value="UniProtKB-KW"/>
</dbReference>
<dbReference type="InterPro" id="IPR029044">
    <property type="entry name" value="Nucleotide-diphossugar_trans"/>
</dbReference>
<dbReference type="EMBL" id="JBHLSS010000096">
    <property type="protein sequence ID" value="MFC0710772.1"/>
    <property type="molecule type" value="Genomic_DNA"/>
</dbReference>
<sequence length="328" mass="37538">MSPEKVSIVIPVYNVENYLAACLESAARQDYDNFEIIAIDDGSTDASPSILEDFCARHENMILERIDNQGVSVARNTGLEIATGDYILFLDSDDFLERHAVSTCMEIFRTQQADVVFFAANVFFDGVDEGLKKSFRGERVASLHGTCIPAHTFFSRSIKLKSYLVPPYLYMYRRKEFEDLRFPPKIVHEDNLFTTRLLLERERARVTCIPDKLYNRRVRPESIMTQKKQEKHVKGYLVVAQELLKLKPTATDSETAAALNQFVQLTLLSALNACQLTHAGRLPLHMRSKLVMLFARTKVERGKAKHILFSVFPELRALRDALRKTVRM</sequence>
<dbReference type="PANTHER" id="PTHR22916">
    <property type="entry name" value="GLYCOSYLTRANSFERASE"/>
    <property type="match status" value="1"/>
</dbReference>
<evidence type="ECO:0000313" key="2">
    <source>
        <dbReference type="EMBL" id="MFC0710772.1"/>
    </source>
</evidence>
<dbReference type="Gene3D" id="3.90.550.10">
    <property type="entry name" value="Spore Coat Polysaccharide Biosynthesis Protein SpsA, Chain A"/>
    <property type="match status" value="1"/>
</dbReference>
<evidence type="ECO:0000259" key="1">
    <source>
        <dbReference type="Pfam" id="PF00535"/>
    </source>
</evidence>
<evidence type="ECO:0000313" key="3">
    <source>
        <dbReference type="Proteomes" id="UP001589891"/>
    </source>
</evidence>
<keyword evidence="2" id="KW-0808">Transferase</keyword>